<evidence type="ECO:0000256" key="1">
    <source>
        <dbReference type="SAM" id="Coils"/>
    </source>
</evidence>
<dbReference type="AlphaFoldDB" id="A0A9D1IN37"/>
<evidence type="ECO:0000313" key="2">
    <source>
        <dbReference type="EMBL" id="HIU40158.1"/>
    </source>
</evidence>
<accession>A0A9D1IN37</accession>
<gene>
    <name evidence="2" type="ORF">IAB68_02510</name>
</gene>
<sequence>MKLEDVSKNSVLEDLEYLLTLDKFFNKLFDLNSNLKDSFWTGITKSVIVDAIASQEMFINDFRVYLQNCIDALPNLDEYKKQAVISGEKKMALYNFENSNSLQTSAPYAAQYDDANQRRTHASLKKEYNNALNKKNELKQKLIDIFNRYALKGNPGSLSSSSTDNRIYNIDKIENYYNDFEDLSRELQSKYIDEFESGYIYSCDNDVIVILKNVINQIFHYMKENNSIILNKWSEIINVLKAVYSSTNVANGGSPSGYSSQESTMPELILIDKTNSALNVSKVPGRVSDDELASNAKVEEVKYPDIRIGSSVGNFDVSKGHMSAADAVNARDTRNLINKYVNSDNSKFKSFAIVNEDGTVSNIERADGLSLQEYCEKYGVDIGRVAVDVSDKNGTSQAWISVNELNENQEELATEQVKINSSNDKVTTTETQRPSINKTANEIISQYIDNNPNVRGFAVINENGNVSNAELASNMSFREFCEKYDVNEAQVAINLNNTNASSNNWVSVKEIINK</sequence>
<protein>
    <submittedName>
        <fullName evidence="2">Uncharacterized protein</fullName>
    </submittedName>
</protein>
<reference evidence="2" key="2">
    <citation type="journal article" date="2021" name="PeerJ">
        <title>Extensive microbial diversity within the chicken gut microbiome revealed by metagenomics and culture.</title>
        <authorList>
            <person name="Gilroy R."/>
            <person name="Ravi A."/>
            <person name="Getino M."/>
            <person name="Pursley I."/>
            <person name="Horton D.L."/>
            <person name="Alikhan N.F."/>
            <person name="Baker D."/>
            <person name="Gharbi K."/>
            <person name="Hall N."/>
            <person name="Watson M."/>
            <person name="Adriaenssens E.M."/>
            <person name="Foster-Nyarko E."/>
            <person name="Jarju S."/>
            <person name="Secka A."/>
            <person name="Antonio M."/>
            <person name="Oren A."/>
            <person name="Chaudhuri R.R."/>
            <person name="La Ragione R."/>
            <person name="Hildebrand F."/>
            <person name="Pallen M.J."/>
        </authorList>
    </citation>
    <scope>NUCLEOTIDE SEQUENCE</scope>
    <source>
        <strain evidence="2">CHK193-30670</strain>
    </source>
</reference>
<organism evidence="2 3">
    <name type="scientific">Candidatus Aphodocola excrementigallinarum</name>
    <dbReference type="NCBI Taxonomy" id="2840670"/>
    <lineage>
        <taxon>Bacteria</taxon>
        <taxon>Bacillati</taxon>
        <taxon>Bacillota</taxon>
        <taxon>Bacilli</taxon>
        <taxon>Candidatus Aphodocola</taxon>
    </lineage>
</organism>
<dbReference type="EMBL" id="DVMT01000027">
    <property type="protein sequence ID" value="HIU40158.1"/>
    <property type="molecule type" value="Genomic_DNA"/>
</dbReference>
<name>A0A9D1IN37_9FIRM</name>
<dbReference type="Proteomes" id="UP000824074">
    <property type="component" value="Unassembled WGS sequence"/>
</dbReference>
<proteinExistence type="predicted"/>
<comment type="caution">
    <text evidence="2">The sequence shown here is derived from an EMBL/GenBank/DDBJ whole genome shotgun (WGS) entry which is preliminary data.</text>
</comment>
<evidence type="ECO:0000313" key="3">
    <source>
        <dbReference type="Proteomes" id="UP000824074"/>
    </source>
</evidence>
<keyword evidence="1" id="KW-0175">Coiled coil</keyword>
<reference evidence="2" key="1">
    <citation type="submission" date="2020-10" db="EMBL/GenBank/DDBJ databases">
        <authorList>
            <person name="Gilroy R."/>
        </authorList>
    </citation>
    <scope>NUCLEOTIDE SEQUENCE</scope>
    <source>
        <strain evidence="2">CHK193-30670</strain>
    </source>
</reference>
<feature type="coiled-coil region" evidence="1">
    <location>
        <begin position="121"/>
        <end position="148"/>
    </location>
</feature>